<dbReference type="Proteomes" id="UP000233365">
    <property type="component" value="Unassembled WGS sequence"/>
</dbReference>
<dbReference type="Gene3D" id="3.40.50.1980">
    <property type="entry name" value="Nitrogenase molybdenum iron protein domain"/>
    <property type="match status" value="2"/>
</dbReference>
<dbReference type="InterPro" id="IPR051313">
    <property type="entry name" value="Bact_iron-sidero_bind"/>
</dbReference>
<dbReference type="SUPFAM" id="SSF53807">
    <property type="entry name" value="Helical backbone' metal receptor"/>
    <property type="match status" value="1"/>
</dbReference>
<feature type="domain" description="Fe/B12 periplasmic-binding" evidence="6">
    <location>
        <begin position="50"/>
        <end position="310"/>
    </location>
</feature>
<keyword evidence="4" id="KW-0410">Iron transport</keyword>
<comment type="caution">
    <text evidence="7">The sequence shown here is derived from an EMBL/GenBank/DDBJ whole genome shotgun (WGS) entry which is preliminary data.</text>
</comment>
<protein>
    <recommendedName>
        <fullName evidence="6">Fe/B12 periplasmic-binding domain-containing protein</fullName>
    </recommendedName>
</protein>
<keyword evidence="4" id="KW-0406">Ion transport</keyword>
<dbReference type="PROSITE" id="PS50983">
    <property type="entry name" value="FE_B12_PBP"/>
    <property type="match status" value="1"/>
</dbReference>
<keyword evidence="5" id="KW-0732">Signal</keyword>
<organism evidence="7 8">
    <name type="scientific">Thalassospira povalilytica</name>
    <dbReference type="NCBI Taxonomy" id="732237"/>
    <lineage>
        <taxon>Bacteria</taxon>
        <taxon>Pseudomonadati</taxon>
        <taxon>Pseudomonadota</taxon>
        <taxon>Alphaproteobacteria</taxon>
        <taxon>Rhodospirillales</taxon>
        <taxon>Thalassospiraceae</taxon>
        <taxon>Thalassospira</taxon>
    </lineage>
</organism>
<comment type="similarity">
    <text evidence="2">Belongs to the bacterial solute-binding protein 8 family.</text>
</comment>
<dbReference type="PANTHER" id="PTHR30532:SF1">
    <property type="entry name" value="IRON(3+)-HYDROXAMATE-BINDING PROTEIN FHUD"/>
    <property type="match status" value="1"/>
</dbReference>
<evidence type="ECO:0000256" key="2">
    <source>
        <dbReference type="ARBA" id="ARBA00008814"/>
    </source>
</evidence>
<reference evidence="7 8" key="1">
    <citation type="submission" date="2017-11" db="EMBL/GenBank/DDBJ databases">
        <title>Biodiversity and function of Thalassospira species in the particle-attached aromatic-hydrocarbon-degrading consortia from the surface seawater of the China South Sea.</title>
        <authorList>
            <person name="Dong C."/>
            <person name="Liu R."/>
            <person name="Shao Z."/>
        </authorList>
    </citation>
    <scope>NUCLEOTIDE SEQUENCE [LARGE SCALE GENOMIC DNA]</scope>
    <source>
        <strain evidence="7 8">139Z-12</strain>
    </source>
</reference>
<dbReference type="PRINTS" id="PR01715">
    <property type="entry name" value="FERRIBNDNGPP"/>
</dbReference>
<evidence type="ECO:0000256" key="5">
    <source>
        <dbReference type="ARBA" id="ARBA00022729"/>
    </source>
</evidence>
<evidence type="ECO:0000256" key="4">
    <source>
        <dbReference type="ARBA" id="ARBA00022496"/>
    </source>
</evidence>
<dbReference type="EMBL" id="PGTS01000001">
    <property type="protein sequence ID" value="PKR52494.1"/>
    <property type="molecule type" value="Genomic_DNA"/>
</dbReference>
<dbReference type="PANTHER" id="PTHR30532">
    <property type="entry name" value="IRON III DICITRATE-BINDING PERIPLASMIC PROTEIN"/>
    <property type="match status" value="1"/>
</dbReference>
<evidence type="ECO:0000313" key="7">
    <source>
        <dbReference type="EMBL" id="PKR52494.1"/>
    </source>
</evidence>
<name>A0ABX4RD15_9PROT</name>
<evidence type="ECO:0000259" key="6">
    <source>
        <dbReference type="PROSITE" id="PS50983"/>
    </source>
</evidence>
<gene>
    <name evidence="7" type="ORF">CU041_02555</name>
</gene>
<keyword evidence="8" id="KW-1185">Reference proteome</keyword>
<dbReference type="Pfam" id="PF01497">
    <property type="entry name" value="Peripla_BP_2"/>
    <property type="match status" value="1"/>
</dbReference>
<dbReference type="InterPro" id="IPR002491">
    <property type="entry name" value="ABC_transptr_periplasmic_BD"/>
</dbReference>
<dbReference type="CDD" id="cd01146">
    <property type="entry name" value="FhuD"/>
    <property type="match status" value="1"/>
</dbReference>
<sequence>MGTISMHENHRAYSRRLFLKGITGAYTFATLAPILPATFAHPAMANIVKRLVIADGAIAETALAMGIVPLAMADVPGYRAWVQKPEVPESVINLGARFQPSLERLAQLEPDLILTSSFYANQYASLSDLAPIEKIDIYDRKKTPFLNAMAAARKIADVTGHPHAADTLISNTQSKIDQAASRLTTSRAGSVLVTSMLSPRHMRVYGQNSLMQDVIDRLPIKNAWTGPTNHWGFATVTIDQIAQYSDAALIAIEPVPDTVDRAIQYSPILSELPSIKRFGLITMPPVATFGGLYAAGRFADLLASSLTAQSADHGEFAS</sequence>
<keyword evidence="3" id="KW-0813">Transport</keyword>
<evidence type="ECO:0000256" key="1">
    <source>
        <dbReference type="ARBA" id="ARBA00004196"/>
    </source>
</evidence>
<comment type="subcellular location">
    <subcellularLocation>
        <location evidence="1">Cell envelope</location>
    </subcellularLocation>
</comment>
<evidence type="ECO:0000313" key="8">
    <source>
        <dbReference type="Proteomes" id="UP000233365"/>
    </source>
</evidence>
<evidence type="ECO:0000256" key="3">
    <source>
        <dbReference type="ARBA" id="ARBA00022448"/>
    </source>
</evidence>
<keyword evidence="4" id="KW-0408">Iron</keyword>
<accession>A0ABX4RD15</accession>
<proteinExistence type="inferred from homology"/>